<protein>
    <recommendedName>
        <fullName evidence="4">Holin</fullName>
    </recommendedName>
</protein>
<dbReference type="Pfam" id="PF16082">
    <property type="entry name" value="Phage_holin_2_4"/>
    <property type="match status" value="1"/>
</dbReference>
<evidence type="ECO:0008006" key="4">
    <source>
        <dbReference type="Google" id="ProtNLM"/>
    </source>
</evidence>
<accession>A0ABR8SFA3</accession>
<keyword evidence="1" id="KW-0812">Transmembrane</keyword>
<dbReference type="InterPro" id="IPR032124">
    <property type="entry name" value="Phage_F116_holin"/>
</dbReference>
<gene>
    <name evidence="2" type="ORF">H9646_16975</name>
</gene>
<keyword evidence="1" id="KW-0472">Membrane</keyword>
<evidence type="ECO:0000256" key="1">
    <source>
        <dbReference type="SAM" id="Phobius"/>
    </source>
</evidence>
<keyword evidence="3" id="KW-1185">Reference proteome</keyword>
<dbReference type="Proteomes" id="UP000634919">
    <property type="component" value="Unassembled WGS sequence"/>
</dbReference>
<comment type="caution">
    <text evidence="2">The sequence shown here is derived from an EMBL/GenBank/DDBJ whole genome shotgun (WGS) entry which is preliminary data.</text>
</comment>
<keyword evidence="1" id="KW-1133">Transmembrane helix</keyword>
<evidence type="ECO:0000313" key="3">
    <source>
        <dbReference type="Proteomes" id="UP000634919"/>
    </source>
</evidence>
<sequence>MKVETAIEAANAAAVGSKTTLAGSATAGFGWATSSAFFGWVGIVIALLGLAVNFYFRRKEHGLRLRDDARSEEEHQARMRAIKGGCDV</sequence>
<dbReference type="RefSeq" id="WP_191724571.1">
    <property type="nucleotide sequence ID" value="NZ_JACSQK010000009.1"/>
</dbReference>
<name>A0ABR8SFA3_9BURK</name>
<dbReference type="EMBL" id="JACSQK010000009">
    <property type="protein sequence ID" value="MBD7962166.1"/>
    <property type="molecule type" value="Genomic_DNA"/>
</dbReference>
<reference evidence="2 3" key="1">
    <citation type="submission" date="2020-08" db="EMBL/GenBank/DDBJ databases">
        <title>A Genomic Blueprint of the Chicken Gut Microbiome.</title>
        <authorList>
            <person name="Gilroy R."/>
            <person name="Ravi A."/>
            <person name="Getino M."/>
            <person name="Pursley I."/>
            <person name="Horton D.L."/>
            <person name="Alikhan N.-F."/>
            <person name="Baker D."/>
            <person name="Gharbi K."/>
            <person name="Hall N."/>
            <person name="Watson M."/>
            <person name="Adriaenssens E.M."/>
            <person name="Foster-Nyarko E."/>
            <person name="Jarju S."/>
            <person name="Secka A."/>
            <person name="Antonio M."/>
            <person name="Oren A."/>
            <person name="Chaudhuri R."/>
            <person name="La Ragione R.M."/>
            <person name="Hildebrand F."/>
            <person name="Pallen M.J."/>
        </authorList>
    </citation>
    <scope>NUCLEOTIDE SEQUENCE [LARGE SCALE GENOMIC DNA]</scope>
    <source>
        <strain evidence="2 3">Sa2CVA6</strain>
    </source>
</reference>
<feature type="transmembrane region" description="Helical" evidence="1">
    <location>
        <begin position="37"/>
        <end position="56"/>
    </location>
</feature>
<evidence type="ECO:0000313" key="2">
    <source>
        <dbReference type="EMBL" id="MBD7962166.1"/>
    </source>
</evidence>
<proteinExistence type="predicted"/>
<organism evidence="2 3">
    <name type="scientific">Comamonas avium</name>
    <dbReference type="NCBI Taxonomy" id="2762231"/>
    <lineage>
        <taxon>Bacteria</taxon>
        <taxon>Pseudomonadati</taxon>
        <taxon>Pseudomonadota</taxon>
        <taxon>Betaproteobacteria</taxon>
        <taxon>Burkholderiales</taxon>
        <taxon>Comamonadaceae</taxon>
        <taxon>Comamonas</taxon>
    </lineage>
</organism>